<dbReference type="AlphaFoldDB" id="A0A2V3TU28"/>
<dbReference type="OrthoDB" id="7255009at2"/>
<gene>
    <name evidence="3" type="ORF">C7450_12049</name>
</gene>
<dbReference type="RefSeq" id="WP_110378388.1">
    <property type="nucleotide sequence ID" value="NZ_JAHBRY010000001.1"/>
</dbReference>
<dbReference type="PANTHER" id="PTHR42760">
    <property type="entry name" value="SHORT-CHAIN DEHYDROGENASES/REDUCTASES FAMILY MEMBER"/>
    <property type="match status" value="1"/>
</dbReference>
<dbReference type="PANTHER" id="PTHR42760:SF115">
    <property type="entry name" value="3-OXOACYL-[ACYL-CARRIER-PROTEIN] REDUCTASE FABG"/>
    <property type="match status" value="1"/>
</dbReference>
<dbReference type="NCBIfam" id="NF005559">
    <property type="entry name" value="PRK07231.1"/>
    <property type="match status" value="1"/>
</dbReference>
<dbReference type="InterPro" id="IPR002347">
    <property type="entry name" value="SDR_fam"/>
</dbReference>
<evidence type="ECO:0000256" key="1">
    <source>
        <dbReference type="ARBA" id="ARBA00006484"/>
    </source>
</evidence>
<accession>A0A2V3TU28</accession>
<reference evidence="3 4" key="1">
    <citation type="submission" date="2018-05" db="EMBL/GenBank/DDBJ databases">
        <title>Genomic Encyclopedia of Type Strains, Phase IV (KMG-IV): sequencing the most valuable type-strain genomes for metagenomic binning, comparative biology and taxonomic classification.</title>
        <authorList>
            <person name="Goeker M."/>
        </authorList>
    </citation>
    <scope>NUCLEOTIDE SEQUENCE [LARGE SCALE GENOMIC DNA]</scope>
    <source>
        <strain evidence="3 4">DSM 6462</strain>
    </source>
</reference>
<protein>
    <submittedName>
        <fullName evidence="3">NAD(P)-dependent dehydrogenase (Short-subunit alcohol dehydrogenase family)</fullName>
    </submittedName>
</protein>
<dbReference type="CDD" id="cd05233">
    <property type="entry name" value="SDR_c"/>
    <property type="match status" value="1"/>
</dbReference>
<evidence type="ECO:0000313" key="4">
    <source>
        <dbReference type="Proteomes" id="UP000248021"/>
    </source>
</evidence>
<keyword evidence="2" id="KW-0560">Oxidoreductase</keyword>
<dbReference type="Gene3D" id="3.40.50.720">
    <property type="entry name" value="NAD(P)-binding Rossmann-like Domain"/>
    <property type="match status" value="1"/>
</dbReference>
<evidence type="ECO:0000256" key="2">
    <source>
        <dbReference type="ARBA" id="ARBA00023002"/>
    </source>
</evidence>
<dbReference type="InterPro" id="IPR036291">
    <property type="entry name" value="NAD(P)-bd_dom_sf"/>
</dbReference>
<comment type="caution">
    <text evidence="3">The sequence shown here is derived from an EMBL/GenBank/DDBJ whole genome shotgun (WGS) entry which is preliminary data.</text>
</comment>
<dbReference type="FunFam" id="3.40.50.720:FF:000084">
    <property type="entry name" value="Short-chain dehydrogenase reductase"/>
    <property type="match status" value="1"/>
</dbReference>
<evidence type="ECO:0000313" key="3">
    <source>
        <dbReference type="EMBL" id="PXW51367.1"/>
    </source>
</evidence>
<dbReference type="PRINTS" id="PR00080">
    <property type="entry name" value="SDRFAMILY"/>
</dbReference>
<comment type="similarity">
    <text evidence="1">Belongs to the short-chain dehydrogenases/reductases (SDR) family.</text>
</comment>
<dbReference type="GO" id="GO:0016616">
    <property type="term" value="F:oxidoreductase activity, acting on the CH-OH group of donors, NAD or NADP as acceptor"/>
    <property type="evidence" value="ECO:0007669"/>
    <property type="project" value="TreeGrafter"/>
</dbReference>
<proteinExistence type="inferred from homology"/>
<name>A0A2V3TU28_9HYPH</name>
<dbReference type="PRINTS" id="PR00081">
    <property type="entry name" value="GDHRDH"/>
</dbReference>
<dbReference type="Pfam" id="PF13561">
    <property type="entry name" value="adh_short_C2"/>
    <property type="match status" value="1"/>
</dbReference>
<sequence>MGENLGREPVTEAGKPLDGRVAIVTGGASGIGLATAKALAEAGATVAVLDRAPVAAGVLASLGAGAHFAVQADITDERQVDQAFADVMAREGRIDILVNCAGLAIRQPALEHTMADWDKVVAVNMTGTFLCARVAARHMIAAGIAGAIVNVASIMGFSGGGLYPNISYQTTKGAIVNMTRALAVEWAPHGIRVNGVAPTYVNTPFIAPLLAQPELVARIEAMTPLKRLAEPEDVAAAIVFLAGPGAAMITGHTLPVDGGFLAQ</sequence>
<organism evidence="3 4">
    <name type="scientific">Chelatococcus asaccharovorans</name>
    <dbReference type="NCBI Taxonomy" id="28210"/>
    <lineage>
        <taxon>Bacteria</taxon>
        <taxon>Pseudomonadati</taxon>
        <taxon>Pseudomonadota</taxon>
        <taxon>Alphaproteobacteria</taxon>
        <taxon>Hyphomicrobiales</taxon>
        <taxon>Chelatococcaceae</taxon>
        <taxon>Chelatococcus</taxon>
    </lineage>
</organism>
<keyword evidence="4" id="KW-1185">Reference proteome</keyword>
<dbReference type="SUPFAM" id="SSF51735">
    <property type="entry name" value="NAD(P)-binding Rossmann-fold domains"/>
    <property type="match status" value="1"/>
</dbReference>
<dbReference type="EMBL" id="QJJK01000020">
    <property type="protein sequence ID" value="PXW51367.1"/>
    <property type="molecule type" value="Genomic_DNA"/>
</dbReference>
<dbReference type="Proteomes" id="UP000248021">
    <property type="component" value="Unassembled WGS sequence"/>
</dbReference>